<sequence>MLFRASEYVEAIDSIFAVDEARGTIVWNNEAFSGGTARFCADPAGALYGVFLGPLPGNCTATELRVQDPAPCPNLPSPLVMPTYFGINQTSPVGPTASLSGPRRQPQPQLQPPPAGSSSDLNISSTASSLLYSPSSSLGNSSSTVPIPPLASSNSSAISSISSTSPSVFSSSVTSRGSFIAFTTFTLKSASTTLVSSSSTTPASSFRDPIAQASSIISQDRLTVWCTEVLGYTVPPQITVTIVSNVSATSLVTTRPTDDTTTNFATLTSTATQSIPSFNITISTTPTVTATVTTTDEVVVFASTTVVGPSLGAKKRGLPYMPGKPYPVDEQQPRLIGASYNAASAGSNKTLASSGTLPTSSYVLLTNSYATAVSNHAPSASNYTSLVSSYATSIRSNATASLNATARINATSAISNSTGLRTITTPVVLQTFNPSVINAACSQNIAMPTPLPSVTTFITTTFIYTHYIEQPYATLNTTYIIATDTTINNGNYSTTVTGTPVTNDITDAATATSTITSTIVVFPSNVPALILTSAVPLGPFSAGGAPPPDIDDAAYELTLPFQMRMFDHSSEIVWVSTNGILSLDNGTREYDNECLPSIGNEDYPDDPVPPYSAFPYWDDTYIYAGQPQGIYYQYGHGPTNNITSAQAGAAPATNVTFEYYLSHCCGNGDGGNEKYYHYTVFYDSLSPGIFTYRYYQISADGASATVGMQDYVADTALTYSCNEAIVTPGLEVVLNSIIGTVQHRNFSVAGS</sequence>
<accession>A0A8H6L2E1</accession>
<dbReference type="AlphaFoldDB" id="A0A8H6L2E1"/>
<proteinExistence type="predicted"/>
<feature type="domain" description="DUF7908" evidence="2">
    <location>
        <begin position="2"/>
        <end position="68"/>
    </location>
</feature>
<feature type="compositionally biased region" description="Low complexity" evidence="1">
    <location>
        <begin position="98"/>
        <end position="108"/>
    </location>
</feature>
<keyword evidence="4" id="KW-1185">Reference proteome</keyword>
<evidence type="ECO:0000259" key="2">
    <source>
        <dbReference type="Pfam" id="PF25485"/>
    </source>
</evidence>
<dbReference type="Pfam" id="PF25485">
    <property type="entry name" value="DUF7908"/>
    <property type="match status" value="1"/>
</dbReference>
<comment type="caution">
    <text evidence="3">The sequence shown here is derived from an EMBL/GenBank/DDBJ whole genome shotgun (WGS) entry which is preliminary data.</text>
</comment>
<gene>
    <name evidence="3" type="ORF">HO173_008895</name>
</gene>
<feature type="region of interest" description="Disordered" evidence="1">
    <location>
        <begin position="92"/>
        <end position="121"/>
    </location>
</feature>
<reference evidence="3 4" key="1">
    <citation type="journal article" date="2020" name="Genomics">
        <title>Complete, high-quality genomes from long-read metagenomic sequencing of two wolf lichen thalli reveals enigmatic genome architecture.</title>
        <authorList>
            <person name="McKenzie S.K."/>
            <person name="Walston R.F."/>
            <person name="Allen J.L."/>
        </authorList>
    </citation>
    <scope>NUCLEOTIDE SEQUENCE [LARGE SCALE GENOMIC DNA]</scope>
    <source>
        <strain evidence="3">WasteWater2</strain>
    </source>
</reference>
<dbReference type="RefSeq" id="XP_037162355.1">
    <property type="nucleotide sequence ID" value="XM_037310791.1"/>
</dbReference>
<dbReference type="Proteomes" id="UP000578531">
    <property type="component" value="Unassembled WGS sequence"/>
</dbReference>
<dbReference type="EMBL" id="JACCJC010000044">
    <property type="protein sequence ID" value="KAF6232932.1"/>
    <property type="molecule type" value="Genomic_DNA"/>
</dbReference>
<evidence type="ECO:0000313" key="3">
    <source>
        <dbReference type="EMBL" id="KAF6232932.1"/>
    </source>
</evidence>
<evidence type="ECO:0000256" key="1">
    <source>
        <dbReference type="SAM" id="MobiDB-lite"/>
    </source>
</evidence>
<dbReference type="GeneID" id="59290549"/>
<organism evidence="3 4">
    <name type="scientific">Letharia columbiana</name>
    <dbReference type="NCBI Taxonomy" id="112416"/>
    <lineage>
        <taxon>Eukaryota</taxon>
        <taxon>Fungi</taxon>
        <taxon>Dikarya</taxon>
        <taxon>Ascomycota</taxon>
        <taxon>Pezizomycotina</taxon>
        <taxon>Lecanoromycetes</taxon>
        <taxon>OSLEUM clade</taxon>
        <taxon>Lecanoromycetidae</taxon>
        <taxon>Lecanorales</taxon>
        <taxon>Lecanorineae</taxon>
        <taxon>Parmeliaceae</taxon>
        <taxon>Letharia</taxon>
    </lineage>
</organism>
<dbReference type="OrthoDB" id="5389654at2759"/>
<dbReference type="InterPro" id="IPR057230">
    <property type="entry name" value="DUF7908"/>
</dbReference>
<evidence type="ECO:0000313" key="4">
    <source>
        <dbReference type="Proteomes" id="UP000578531"/>
    </source>
</evidence>
<name>A0A8H6L2E1_9LECA</name>
<protein>
    <recommendedName>
        <fullName evidence="2">DUF7908 domain-containing protein</fullName>
    </recommendedName>
</protein>